<evidence type="ECO:0000313" key="4">
    <source>
        <dbReference type="Proteomes" id="UP000234254"/>
    </source>
</evidence>
<feature type="signal peptide" evidence="1">
    <location>
        <begin position="1"/>
        <end position="16"/>
    </location>
</feature>
<protein>
    <recommendedName>
        <fullName evidence="2">DUF7907 domain-containing protein</fullName>
    </recommendedName>
</protein>
<dbReference type="GeneID" id="36544448"/>
<reference evidence="3" key="1">
    <citation type="submission" date="2016-12" db="EMBL/GenBank/DDBJ databases">
        <title>The genomes of Aspergillus section Nigri reveals drivers in fungal speciation.</title>
        <authorList>
            <consortium name="DOE Joint Genome Institute"/>
            <person name="Vesth T.C."/>
            <person name="Nybo J."/>
            <person name="Theobald S."/>
            <person name="Brandl J."/>
            <person name="Frisvad J.C."/>
            <person name="Nielsen K.F."/>
            <person name="Lyhne E.K."/>
            <person name="Kogle M.E."/>
            <person name="Kuo A."/>
            <person name="Riley R."/>
            <person name="Clum A."/>
            <person name="Nolan M."/>
            <person name="Lipzen A."/>
            <person name="Salamov A."/>
            <person name="Henrissat B."/>
            <person name="Wiebenga A."/>
            <person name="De vries R.P."/>
            <person name="Grigoriev I.V."/>
            <person name="Mortensen U.H."/>
            <person name="Andersen M.R."/>
            <person name="Baker S.E."/>
        </authorList>
    </citation>
    <scope>NUCLEOTIDE SEQUENCE</scope>
    <source>
        <strain evidence="3">IBT 28561</strain>
    </source>
</reference>
<sequence length="175" mass="19249">MKLLSSLVLFVSAVAANPILSARGSNDDPKLFHLKTSGASNQDHDGLYVYGYHTGAGLNDAVLTADFNTAKPAFLNSSNVQFALDTPFPWGITMRGANNYGSWEPVEINTGYGSGAFSIDGDNLKWSEKQGFGGWLVCDWYHNEPQLFYLYRFKEATSLPSSCTKVDLKVEYLSE</sequence>
<dbReference type="VEuPathDB" id="FungiDB:P168DRAFT_289102"/>
<accession>A0A2I1D722</accession>
<comment type="caution">
    <text evidence="3">The sequence shown here is derived from an EMBL/GenBank/DDBJ whole genome shotgun (WGS) entry which is preliminary data.</text>
</comment>
<name>A0A2I1D722_ASPC2</name>
<keyword evidence="1" id="KW-0732">Signal</keyword>
<dbReference type="InterPro" id="IPR057229">
    <property type="entry name" value="DUF7907"/>
</dbReference>
<evidence type="ECO:0000259" key="2">
    <source>
        <dbReference type="Pfam" id="PF25484"/>
    </source>
</evidence>
<feature type="domain" description="DUF7907" evidence="2">
    <location>
        <begin position="30"/>
        <end position="172"/>
    </location>
</feature>
<keyword evidence="4" id="KW-1185">Reference proteome</keyword>
<dbReference type="Pfam" id="PF25484">
    <property type="entry name" value="DUF7907"/>
    <property type="match status" value="1"/>
</dbReference>
<dbReference type="Proteomes" id="UP000234254">
    <property type="component" value="Unassembled WGS sequence"/>
</dbReference>
<evidence type="ECO:0000313" key="3">
    <source>
        <dbReference type="EMBL" id="PKY05649.1"/>
    </source>
</evidence>
<dbReference type="OrthoDB" id="3518533at2759"/>
<feature type="chain" id="PRO_5014187813" description="DUF7907 domain-containing protein" evidence="1">
    <location>
        <begin position="17"/>
        <end position="175"/>
    </location>
</feature>
<organism evidence="3 4">
    <name type="scientific">Aspergillus campestris (strain IBT 28561)</name>
    <dbReference type="NCBI Taxonomy" id="1392248"/>
    <lineage>
        <taxon>Eukaryota</taxon>
        <taxon>Fungi</taxon>
        <taxon>Dikarya</taxon>
        <taxon>Ascomycota</taxon>
        <taxon>Pezizomycotina</taxon>
        <taxon>Eurotiomycetes</taxon>
        <taxon>Eurotiomycetidae</taxon>
        <taxon>Eurotiales</taxon>
        <taxon>Aspergillaceae</taxon>
        <taxon>Aspergillus</taxon>
        <taxon>Aspergillus subgen. Circumdati</taxon>
    </lineage>
</organism>
<evidence type="ECO:0000256" key="1">
    <source>
        <dbReference type="SAM" id="SignalP"/>
    </source>
</evidence>
<proteinExistence type="predicted"/>
<dbReference type="AlphaFoldDB" id="A0A2I1D722"/>
<gene>
    <name evidence="3" type="ORF">P168DRAFT_289102</name>
</gene>
<dbReference type="EMBL" id="MSFM01000004">
    <property type="protein sequence ID" value="PKY05649.1"/>
    <property type="molecule type" value="Genomic_DNA"/>
</dbReference>
<dbReference type="RefSeq" id="XP_024694243.1">
    <property type="nucleotide sequence ID" value="XM_024836924.1"/>
</dbReference>